<dbReference type="EMBL" id="JAQQKX010000005">
    <property type="protein sequence ID" value="MDC7683170.1"/>
    <property type="molecule type" value="Genomic_DNA"/>
</dbReference>
<evidence type="ECO:0000313" key="2">
    <source>
        <dbReference type="EMBL" id="MDC7683170.1"/>
    </source>
</evidence>
<dbReference type="RefSeq" id="WP_272747649.1">
    <property type="nucleotide sequence ID" value="NZ_JAQQKX010000005.1"/>
</dbReference>
<protein>
    <recommendedName>
        <fullName evidence="4">VCBS repeat-containing protein</fullName>
    </recommendedName>
</protein>
<evidence type="ECO:0008006" key="4">
    <source>
        <dbReference type="Google" id="ProtNLM"/>
    </source>
</evidence>
<sequence>MFKGLVQAAAVVSLLFGAGTVSAAELKADVVKAPYAGLAAPLKGDFDGDGRQDDVWFSQDDDARQSVYIRLNREDAAEDIKVMSLDAKLTPQAQRAAAAEYKIDCGAFSDNCSEGVRLSTDGLILSLDEGMTVLIHWTGKGFDQDFIRSDDVRLSRAVATLFALNP</sequence>
<evidence type="ECO:0000313" key="3">
    <source>
        <dbReference type="Proteomes" id="UP001214854"/>
    </source>
</evidence>
<dbReference type="Proteomes" id="UP001214854">
    <property type="component" value="Unassembled WGS sequence"/>
</dbReference>
<organism evidence="2 3">
    <name type="scientific">Asticcacaulis aquaticus</name>
    <dbReference type="NCBI Taxonomy" id="2984212"/>
    <lineage>
        <taxon>Bacteria</taxon>
        <taxon>Pseudomonadati</taxon>
        <taxon>Pseudomonadota</taxon>
        <taxon>Alphaproteobacteria</taxon>
        <taxon>Caulobacterales</taxon>
        <taxon>Caulobacteraceae</taxon>
        <taxon>Asticcacaulis</taxon>
    </lineage>
</organism>
<gene>
    <name evidence="2" type="ORF">PQU92_07770</name>
</gene>
<feature type="chain" id="PRO_5046862376" description="VCBS repeat-containing protein" evidence="1">
    <location>
        <begin position="24"/>
        <end position="166"/>
    </location>
</feature>
<comment type="caution">
    <text evidence="2">The sequence shown here is derived from an EMBL/GenBank/DDBJ whole genome shotgun (WGS) entry which is preliminary data.</text>
</comment>
<reference evidence="2 3" key="1">
    <citation type="submission" date="2023-01" db="EMBL/GenBank/DDBJ databases">
        <title>Novel species of the genus Asticcacaulis isolated from rivers.</title>
        <authorList>
            <person name="Lu H."/>
        </authorList>
    </citation>
    <scope>NUCLEOTIDE SEQUENCE [LARGE SCALE GENOMIC DNA]</scope>
    <source>
        <strain evidence="2 3">BYS171W</strain>
    </source>
</reference>
<accession>A0ABT5HSX7</accession>
<name>A0ABT5HSX7_9CAUL</name>
<keyword evidence="3" id="KW-1185">Reference proteome</keyword>
<proteinExistence type="predicted"/>
<evidence type="ECO:0000256" key="1">
    <source>
        <dbReference type="SAM" id="SignalP"/>
    </source>
</evidence>
<keyword evidence="1" id="KW-0732">Signal</keyword>
<feature type="signal peptide" evidence="1">
    <location>
        <begin position="1"/>
        <end position="23"/>
    </location>
</feature>